<dbReference type="PANTHER" id="PTHR30055">
    <property type="entry name" value="HTH-TYPE TRANSCRIPTIONAL REGULATOR RUTR"/>
    <property type="match status" value="1"/>
</dbReference>
<accession>A0ABV8KTN3</accession>
<protein>
    <submittedName>
        <fullName evidence="6">TetR/AcrR family transcriptional regulator</fullName>
    </submittedName>
</protein>
<keyword evidence="7" id="KW-1185">Reference proteome</keyword>
<evidence type="ECO:0000256" key="2">
    <source>
        <dbReference type="ARBA" id="ARBA00023125"/>
    </source>
</evidence>
<evidence type="ECO:0000256" key="1">
    <source>
        <dbReference type="ARBA" id="ARBA00023015"/>
    </source>
</evidence>
<keyword evidence="3" id="KW-0804">Transcription</keyword>
<evidence type="ECO:0000313" key="7">
    <source>
        <dbReference type="Proteomes" id="UP001595868"/>
    </source>
</evidence>
<proteinExistence type="predicted"/>
<gene>
    <name evidence="6" type="ORF">ACFOX0_24185</name>
</gene>
<dbReference type="PANTHER" id="PTHR30055:SF234">
    <property type="entry name" value="HTH-TYPE TRANSCRIPTIONAL REGULATOR BETI"/>
    <property type="match status" value="1"/>
</dbReference>
<evidence type="ECO:0000256" key="3">
    <source>
        <dbReference type="ARBA" id="ARBA00023163"/>
    </source>
</evidence>
<dbReference type="Proteomes" id="UP001595868">
    <property type="component" value="Unassembled WGS sequence"/>
</dbReference>
<feature type="domain" description="HTH tetR-type" evidence="5">
    <location>
        <begin position="14"/>
        <end position="74"/>
    </location>
</feature>
<sequence>MSAVPAGQPAFEDLTTRARIRDAAIRLFTERGIDAATVRDIAKEAGVSAGLIRHHFGSKEALRDACDSYAMDQVNQLRKQMFTDGRLADPLFLVSAYPQMALWREYLLRSMMDGSPAAGAMFDDMVAVGEDWLTEQPIESADPRAYSAVLVAMKVGVFLLREQLSRALGVDVDSPEGQARVTRAFVEIFSQPMINPQQAAQLGAALDQLRKQGPSAPDMAA</sequence>
<dbReference type="PRINTS" id="PR00455">
    <property type="entry name" value="HTHTETR"/>
</dbReference>
<dbReference type="RefSeq" id="WP_377549944.1">
    <property type="nucleotide sequence ID" value="NZ_JBHSBN010000020.1"/>
</dbReference>
<dbReference type="Pfam" id="PF00440">
    <property type="entry name" value="TetR_N"/>
    <property type="match status" value="1"/>
</dbReference>
<keyword evidence="1" id="KW-0805">Transcription regulation</keyword>
<reference evidence="7" key="1">
    <citation type="journal article" date="2019" name="Int. J. Syst. Evol. Microbiol.">
        <title>The Global Catalogue of Microorganisms (GCM) 10K type strain sequencing project: providing services to taxonomists for standard genome sequencing and annotation.</title>
        <authorList>
            <consortium name="The Broad Institute Genomics Platform"/>
            <consortium name="The Broad Institute Genome Sequencing Center for Infectious Disease"/>
            <person name="Wu L."/>
            <person name="Ma J."/>
        </authorList>
    </citation>
    <scope>NUCLEOTIDE SEQUENCE [LARGE SCALE GENOMIC DNA]</scope>
    <source>
        <strain evidence="7">2902at01</strain>
    </source>
</reference>
<dbReference type="PROSITE" id="PS50977">
    <property type="entry name" value="HTH_TETR_2"/>
    <property type="match status" value="1"/>
</dbReference>
<dbReference type="Pfam" id="PF17933">
    <property type="entry name" value="TetR_C_25"/>
    <property type="match status" value="1"/>
</dbReference>
<dbReference type="InterPro" id="IPR023772">
    <property type="entry name" value="DNA-bd_HTH_TetR-type_CS"/>
</dbReference>
<keyword evidence="2 4" id="KW-0238">DNA-binding</keyword>
<organism evidence="6 7">
    <name type="scientific">Micromonospora zhanjiangensis</name>
    <dbReference type="NCBI Taxonomy" id="1522057"/>
    <lineage>
        <taxon>Bacteria</taxon>
        <taxon>Bacillati</taxon>
        <taxon>Actinomycetota</taxon>
        <taxon>Actinomycetes</taxon>
        <taxon>Micromonosporales</taxon>
        <taxon>Micromonosporaceae</taxon>
        <taxon>Micromonospora</taxon>
    </lineage>
</organism>
<dbReference type="EMBL" id="JBHSBN010000020">
    <property type="protein sequence ID" value="MFC4109016.1"/>
    <property type="molecule type" value="Genomic_DNA"/>
</dbReference>
<evidence type="ECO:0000313" key="6">
    <source>
        <dbReference type="EMBL" id="MFC4109016.1"/>
    </source>
</evidence>
<feature type="DNA-binding region" description="H-T-H motif" evidence="4">
    <location>
        <begin position="37"/>
        <end position="56"/>
    </location>
</feature>
<dbReference type="PROSITE" id="PS01081">
    <property type="entry name" value="HTH_TETR_1"/>
    <property type="match status" value="1"/>
</dbReference>
<dbReference type="InterPro" id="IPR041484">
    <property type="entry name" value="TetR_C_25"/>
</dbReference>
<evidence type="ECO:0000259" key="5">
    <source>
        <dbReference type="PROSITE" id="PS50977"/>
    </source>
</evidence>
<comment type="caution">
    <text evidence="6">The sequence shown here is derived from an EMBL/GenBank/DDBJ whole genome shotgun (WGS) entry which is preliminary data.</text>
</comment>
<dbReference type="Gene3D" id="1.10.357.10">
    <property type="entry name" value="Tetracycline Repressor, domain 2"/>
    <property type="match status" value="1"/>
</dbReference>
<name>A0ABV8KTN3_9ACTN</name>
<dbReference type="InterPro" id="IPR050109">
    <property type="entry name" value="HTH-type_TetR-like_transc_reg"/>
</dbReference>
<dbReference type="SUPFAM" id="SSF46689">
    <property type="entry name" value="Homeodomain-like"/>
    <property type="match status" value="1"/>
</dbReference>
<dbReference type="InterPro" id="IPR001647">
    <property type="entry name" value="HTH_TetR"/>
</dbReference>
<evidence type="ECO:0000256" key="4">
    <source>
        <dbReference type="PROSITE-ProRule" id="PRU00335"/>
    </source>
</evidence>
<dbReference type="InterPro" id="IPR009057">
    <property type="entry name" value="Homeodomain-like_sf"/>
</dbReference>